<dbReference type="EMBL" id="NBBJ01000001">
    <property type="protein sequence ID" value="OWK32104.1"/>
    <property type="molecule type" value="Genomic_DNA"/>
</dbReference>
<organism evidence="2 3">
    <name type="scientific">Sphingomonas mucosissima</name>
    <dbReference type="NCBI Taxonomy" id="370959"/>
    <lineage>
        <taxon>Bacteria</taxon>
        <taxon>Pseudomonadati</taxon>
        <taxon>Pseudomonadota</taxon>
        <taxon>Alphaproteobacteria</taxon>
        <taxon>Sphingomonadales</taxon>
        <taxon>Sphingomonadaceae</taxon>
        <taxon>Sphingomonas</taxon>
    </lineage>
</organism>
<accession>A0A245ZQT1</accession>
<evidence type="ECO:0000313" key="2">
    <source>
        <dbReference type="EMBL" id="OWK32104.1"/>
    </source>
</evidence>
<keyword evidence="1" id="KW-0472">Membrane</keyword>
<dbReference type="RefSeq" id="WP_169715610.1">
    <property type="nucleotide sequence ID" value="NZ_NBBJ01000001.1"/>
</dbReference>
<protein>
    <submittedName>
        <fullName evidence="2">Uncharacterized protein</fullName>
    </submittedName>
</protein>
<name>A0A245ZQT1_9SPHN</name>
<keyword evidence="3" id="KW-1185">Reference proteome</keyword>
<feature type="transmembrane region" description="Helical" evidence="1">
    <location>
        <begin position="29"/>
        <end position="51"/>
    </location>
</feature>
<dbReference type="AlphaFoldDB" id="A0A245ZQT1"/>
<comment type="caution">
    <text evidence="2">The sequence shown here is derived from an EMBL/GenBank/DDBJ whole genome shotgun (WGS) entry which is preliminary data.</text>
</comment>
<evidence type="ECO:0000313" key="3">
    <source>
        <dbReference type="Proteomes" id="UP000197783"/>
    </source>
</evidence>
<keyword evidence="1" id="KW-0812">Transmembrane</keyword>
<keyword evidence="1" id="KW-1133">Transmembrane helix</keyword>
<sequence>MSLPVERKLTSLDGACGVQVALRSAMMSIAVLTPGLWVMPVAYCLYLMLLLDVARPGRSGESLVGLVGMAVVLIGFHALLLTRRQQILAALSAAYDIAGRKLHQVEQDSLRHALLGGAAAALVDAASLPLLLAILALISGWLVVIPLFGVMIGALILMTEARRMKRCSAPGEPRRMRDAFGVLVDNQRDHLALLGLADRAAAVATAHRHAAALSDAANTRRPGRAKAGILAHGIVPRRCCRCRDLDGGQRCREHWRNCRGLAADLFRIRAATPSGR</sequence>
<feature type="transmembrane region" description="Helical" evidence="1">
    <location>
        <begin position="138"/>
        <end position="158"/>
    </location>
</feature>
<dbReference type="Proteomes" id="UP000197783">
    <property type="component" value="Unassembled WGS sequence"/>
</dbReference>
<evidence type="ECO:0000256" key="1">
    <source>
        <dbReference type="SAM" id="Phobius"/>
    </source>
</evidence>
<gene>
    <name evidence="2" type="ORF">SPMU_04250</name>
</gene>
<feature type="transmembrane region" description="Helical" evidence="1">
    <location>
        <begin position="63"/>
        <end position="82"/>
    </location>
</feature>
<proteinExistence type="predicted"/>
<reference evidence="2 3" key="1">
    <citation type="submission" date="2017-03" db="EMBL/GenBank/DDBJ databases">
        <title>Genome sequence of Sphingomonas mucosissima DSM 17494.</title>
        <authorList>
            <person name="Poehlein A."/>
            <person name="Wuebbeler J.H."/>
            <person name="Steinbuechel A."/>
            <person name="Daniel R."/>
        </authorList>
    </citation>
    <scope>NUCLEOTIDE SEQUENCE [LARGE SCALE GENOMIC DNA]</scope>
    <source>
        <strain evidence="2 3">DSM 17494</strain>
    </source>
</reference>